<sequence>MFVVSITYKVNLEQVESHLDDHIAYLDRQYELGHFLVSGRKVPRTGGVILALAQSREMLDAVLAEDPFYQHALADYDVTEFVPTKSSQELALLLNR</sequence>
<accession>U3BK82</accession>
<feature type="domain" description="YCII-related" evidence="2">
    <location>
        <begin position="1"/>
        <end position="81"/>
    </location>
</feature>
<dbReference type="Proteomes" id="UP000016570">
    <property type="component" value="Unassembled WGS sequence"/>
</dbReference>
<dbReference type="InterPro" id="IPR005545">
    <property type="entry name" value="YCII"/>
</dbReference>
<evidence type="ECO:0000313" key="4">
    <source>
        <dbReference type="Proteomes" id="UP000016570"/>
    </source>
</evidence>
<proteinExistence type="inferred from homology"/>
<dbReference type="EMBL" id="BATJ01000006">
    <property type="protein sequence ID" value="GAD67033.1"/>
    <property type="molecule type" value="Genomic_DNA"/>
</dbReference>
<dbReference type="eggNOG" id="COG2350">
    <property type="taxonomic scope" value="Bacteria"/>
</dbReference>
<comment type="caution">
    <text evidence="3">The sequence shown here is derived from an EMBL/GenBank/DDBJ whole genome shotgun (WGS) entry which is preliminary data.</text>
</comment>
<dbReference type="STRING" id="1219065.VPR01S_06_00500"/>
<dbReference type="SUPFAM" id="SSF54909">
    <property type="entry name" value="Dimeric alpha+beta barrel"/>
    <property type="match status" value="1"/>
</dbReference>
<dbReference type="AlphaFoldDB" id="U3BK82"/>
<keyword evidence="4" id="KW-1185">Reference proteome</keyword>
<comment type="similarity">
    <text evidence="1">Belongs to the YciI family.</text>
</comment>
<name>U3BK82_VIBPR</name>
<dbReference type="InterPro" id="IPR011008">
    <property type="entry name" value="Dimeric_a/b-barrel"/>
</dbReference>
<evidence type="ECO:0000259" key="2">
    <source>
        <dbReference type="Pfam" id="PF03795"/>
    </source>
</evidence>
<dbReference type="RefSeq" id="WP_021705008.1">
    <property type="nucleotide sequence ID" value="NZ_BATJ01000006.1"/>
</dbReference>
<dbReference type="PANTHER" id="PTHR37828:SF1">
    <property type="entry name" value="YCII-RELATED DOMAIN-CONTAINING PROTEIN"/>
    <property type="match status" value="1"/>
</dbReference>
<evidence type="ECO:0000313" key="3">
    <source>
        <dbReference type="EMBL" id="GAD67033.1"/>
    </source>
</evidence>
<reference evidence="3 4" key="1">
    <citation type="submission" date="2013-09" db="EMBL/GenBank/DDBJ databases">
        <title>Whole genome shotgun sequence of Vibrio proteolyticus NBRC 13287.</title>
        <authorList>
            <person name="Isaki S."/>
            <person name="Hosoyama A."/>
            <person name="Numata M."/>
            <person name="Hashimoto M."/>
            <person name="Hosoyama Y."/>
            <person name="Tsuchikane K."/>
            <person name="Noguchi M."/>
            <person name="Hirakata S."/>
            <person name="Ichikawa N."/>
            <person name="Ohji S."/>
            <person name="Yamazoe A."/>
            <person name="Fujita N."/>
        </authorList>
    </citation>
    <scope>NUCLEOTIDE SEQUENCE [LARGE SCALE GENOMIC DNA]</scope>
    <source>
        <strain evidence="3 4">NBRC 13287</strain>
    </source>
</reference>
<dbReference type="Gene3D" id="3.30.70.1060">
    <property type="entry name" value="Dimeric alpha+beta barrel"/>
    <property type="match status" value="1"/>
</dbReference>
<dbReference type="Pfam" id="PF03795">
    <property type="entry name" value="YCII"/>
    <property type="match status" value="1"/>
</dbReference>
<organism evidence="3 4">
    <name type="scientific">Vibrio proteolyticus NBRC 13287</name>
    <dbReference type="NCBI Taxonomy" id="1219065"/>
    <lineage>
        <taxon>Bacteria</taxon>
        <taxon>Pseudomonadati</taxon>
        <taxon>Pseudomonadota</taxon>
        <taxon>Gammaproteobacteria</taxon>
        <taxon>Vibrionales</taxon>
        <taxon>Vibrionaceae</taxon>
        <taxon>Vibrio</taxon>
    </lineage>
</organism>
<gene>
    <name evidence="3" type="ORF">VPR01S_06_00500</name>
</gene>
<dbReference type="PANTHER" id="PTHR37828">
    <property type="entry name" value="GSR2449 PROTEIN"/>
    <property type="match status" value="1"/>
</dbReference>
<protein>
    <recommendedName>
        <fullName evidence="2">YCII-related domain-containing protein</fullName>
    </recommendedName>
</protein>
<evidence type="ECO:0000256" key="1">
    <source>
        <dbReference type="ARBA" id="ARBA00007689"/>
    </source>
</evidence>